<dbReference type="PATRIC" id="fig|1136941.3.peg.2695"/>
<gene>
    <name evidence="1" type="ORF">ACH46_13245</name>
</gene>
<evidence type="ECO:0000313" key="1">
    <source>
        <dbReference type="EMBL" id="ALG85266.1"/>
    </source>
</evidence>
<name>A0A0N9NDV9_9ACTN</name>
<keyword evidence="2" id="KW-1185">Reference proteome</keyword>
<reference evidence="1 2" key="2">
    <citation type="journal article" date="2017" name="Int. J. Syst. Evol. Microbiol.">
        <title>Gordonia phthalatica sp. nov., a di-n-butyl phthalate-degrading bacterium isolated from activated sludge.</title>
        <authorList>
            <person name="Jin D."/>
            <person name="Kong X."/>
            <person name="Jia M."/>
            <person name="Yu X."/>
            <person name="Wang X."/>
            <person name="Zhuang X."/>
            <person name="Deng Y."/>
            <person name="Bai Z."/>
        </authorList>
    </citation>
    <scope>NUCLEOTIDE SEQUENCE [LARGE SCALE GENOMIC DNA]</scope>
    <source>
        <strain evidence="1 2">QH-11</strain>
    </source>
</reference>
<dbReference type="EMBL" id="CP011853">
    <property type="protein sequence ID" value="ALG85266.1"/>
    <property type="molecule type" value="Genomic_DNA"/>
</dbReference>
<reference evidence="2" key="1">
    <citation type="submission" date="2015-06" db="EMBL/GenBank/DDBJ databases">
        <title>Complete genome sequence and metabolic analysis of phthalate degradation pathway in Gordonia sp. QH-11.</title>
        <authorList>
            <person name="Jin D."/>
            <person name="Kong X."/>
            <person name="Bai Z."/>
        </authorList>
    </citation>
    <scope>NUCLEOTIDE SEQUENCE [LARGE SCALE GENOMIC DNA]</scope>
    <source>
        <strain evidence="2">QH-11</strain>
    </source>
</reference>
<dbReference type="AlphaFoldDB" id="A0A0N9NDV9"/>
<dbReference type="STRING" id="1136941.ACH46_13245"/>
<dbReference type="KEGG" id="goq:ACH46_13245"/>
<protein>
    <submittedName>
        <fullName evidence="1">Uncharacterized protein</fullName>
    </submittedName>
</protein>
<evidence type="ECO:0000313" key="2">
    <source>
        <dbReference type="Proteomes" id="UP000063789"/>
    </source>
</evidence>
<proteinExistence type="predicted"/>
<sequence>MQLDDLNRRIAGVTDTSSEFYAHLELARLAITLRRQVILLQAVSHAQADPDNPFERFVRELKADQEDIDALAADLTAFLMRLSSLQLDRSHGVRDFVFGSSEVDRLLDAIALLQGLGKLALPEARPADIEIDITRHLDGSVTVYPALEAVTA</sequence>
<dbReference type="Proteomes" id="UP000063789">
    <property type="component" value="Chromosome"/>
</dbReference>
<accession>A0A0N9NDV9</accession>
<dbReference type="RefSeq" id="WP_062393340.1">
    <property type="nucleotide sequence ID" value="NZ_CP011853.1"/>
</dbReference>
<organism evidence="1 2">
    <name type="scientific">Gordonia phthalatica</name>
    <dbReference type="NCBI Taxonomy" id="1136941"/>
    <lineage>
        <taxon>Bacteria</taxon>
        <taxon>Bacillati</taxon>
        <taxon>Actinomycetota</taxon>
        <taxon>Actinomycetes</taxon>
        <taxon>Mycobacteriales</taxon>
        <taxon>Gordoniaceae</taxon>
        <taxon>Gordonia</taxon>
    </lineage>
</organism>